<organism evidence="6 7">
    <name type="scientific">Panagrolaimus superbus</name>
    <dbReference type="NCBI Taxonomy" id="310955"/>
    <lineage>
        <taxon>Eukaryota</taxon>
        <taxon>Metazoa</taxon>
        <taxon>Ecdysozoa</taxon>
        <taxon>Nematoda</taxon>
        <taxon>Chromadorea</taxon>
        <taxon>Rhabditida</taxon>
        <taxon>Tylenchina</taxon>
        <taxon>Panagrolaimomorpha</taxon>
        <taxon>Panagrolaimoidea</taxon>
        <taxon>Panagrolaimidae</taxon>
        <taxon>Panagrolaimus</taxon>
    </lineage>
</organism>
<keyword evidence="6" id="KW-1185">Reference proteome</keyword>
<evidence type="ECO:0000256" key="3">
    <source>
        <dbReference type="ARBA" id="ARBA00022679"/>
    </source>
</evidence>
<dbReference type="Pfam" id="PF02485">
    <property type="entry name" value="Branch"/>
    <property type="match status" value="1"/>
</dbReference>
<keyword evidence="5" id="KW-0325">Glycoprotein</keyword>
<dbReference type="Proteomes" id="UP000887577">
    <property type="component" value="Unplaced"/>
</dbReference>
<protein>
    <submittedName>
        <fullName evidence="7">Receptor ligand binding region domain-containing protein</fullName>
    </submittedName>
</protein>
<sequence>MFPIAFIKNVYTDYYIMEQELATTYAPQNFYCFSIDSKASDIFRKQIHALSSCFPNVFYAKREFPLDSAGHYNSYAQFECLKILIKYHWKYVILLLSHDIAIKTNAEIVQILTWFDGTNDMMIIPVNPERVNLNYTWTFEELRIFKNGKHIFFL</sequence>
<keyword evidence="3" id="KW-0808">Transferase</keyword>
<keyword evidence="2" id="KW-0328">Glycosyltransferase</keyword>
<accession>A0A914Z4R3</accession>
<comment type="subcellular location">
    <subcellularLocation>
        <location evidence="1">Membrane</location>
        <topology evidence="1">Single-pass type II membrane protein</topology>
    </subcellularLocation>
</comment>
<dbReference type="PANTHER" id="PTHR46671:SF7">
    <property type="entry name" value="CORE-2_I-BRANCHING ENZYME"/>
    <property type="match status" value="1"/>
</dbReference>
<evidence type="ECO:0000256" key="2">
    <source>
        <dbReference type="ARBA" id="ARBA00022676"/>
    </source>
</evidence>
<name>A0A914Z4R3_9BILA</name>
<dbReference type="GO" id="GO:0016020">
    <property type="term" value="C:membrane"/>
    <property type="evidence" value="ECO:0007669"/>
    <property type="project" value="UniProtKB-SubCell"/>
</dbReference>
<dbReference type="PANTHER" id="PTHR46671">
    <property type="entry name" value="PROTEIN CBG11221"/>
    <property type="match status" value="1"/>
</dbReference>
<proteinExistence type="predicted"/>
<dbReference type="InterPro" id="IPR003406">
    <property type="entry name" value="Glyco_trans_14"/>
</dbReference>
<evidence type="ECO:0000256" key="4">
    <source>
        <dbReference type="ARBA" id="ARBA00023136"/>
    </source>
</evidence>
<dbReference type="AlphaFoldDB" id="A0A914Z4R3"/>
<evidence type="ECO:0000313" key="7">
    <source>
        <dbReference type="WBParaSite" id="PSU_v2.g6971.t1"/>
    </source>
</evidence>
<keyword evidence="4" id="KW-0472">Membrane</keyword>
<evidence type="ECO:0000313" key="6">
    <source>
        <dbReference type="Proteomes" id="UP000887577"/>
    </source>
</evidence>
<evidence type="ECO:0000256" key="1">
    <source>
        <dbReference type="ARBA" id="ARBA00004606"/>
    </source>
</evidence>
<evidence type="ECO:0000256" key="5">
    <source>
        <dbReference type="ARBA" id="ARBA00023180"/>
    </source>
</evidence>
<dbReference type="GO" id="GO:0016757">
    <property type="term" value="F:glycosyltransferase activity"/>
    <property type="evidence" value="ECO:0007669"/>
    <property type="project" value="UniProtKB-KW"/>
</dbReference>
<reference evidence="7" key="1">
    <citation type="submission" date="2022-11" db="UniProtKB">
        <authorList>
            <consortium name="WormBaseParasite"/>
        </authorList>
    </citation>
    <scope>IDENTIFICATION</scope>
</reference>
<dbReference type="WBParaSite" id="PSU_v2.g6971.t1">
    <property type="protein sequence ID" value="PSU_v2.g6971.t1"/>
    <property type="gene ID" value="PSU_v2.g6971"/>
</dbReference>